<evidence type="ECO:0000256" key="3">
    <source>
        <dbReference type="PIRSR" id="PIRSR600246-3"/>
    </source>
</evidence>
<dbReference type="GO" id="GO:0004298">
    <property type="term" value="F:threonine-type endopeptidase activity"/>
    <property type="evidence" value="ECO:0007669"/>
    <property type="project" value="TreeGrafter"/>
</dbReference>
<dbReference type="GO" id="GO:0005737">
    <property type="term" value="C:cytoplasm"/>
    <property type="evidence" value="ECO:0007669"/>
    <property type="project" value="TreeGrafter"/>
</dbReference>
<dbReference type="InterPro" id="IPR029055">
    <property type="entry name" value="Ntn_hydrolases_N"/>
</dbReference>
<reference evidence="5" key="1">
    <citation type="submission" date="2022-11" db="UniProtKB">
        <authorList>
            <consortium name="WormBaseParasite"/>
        </authorList>
    </citation>
    <scope>IDENTIFICATION</scope>
</reference>
<feature type="active site" description="Nucleophile" evidence="2">
    <location>
        <position position="74"/>
    </location>
</feature>
<dbReference type="Proteomes" id="UP000887565">
    <property type="component" value="Unplaced"/>
</dbReference>
<dbReference type="InterPro" id="IPR000246">
    <property type="entry name" value="Peptidase_T2"/>
</dbReference>
<accession>A0A915IT66</accession>
<dbReference type="SUPFAM" id="SSF56235">
    <property type="entry name" value="N-terminal nucleophile aminohydrolases (Ntn hydrolases)"/>
    <property type="match status" value="1"/>
</dbReference>
<evidence type="ECO:0000313" key="5">
    <source>
        <dbReference type="WBParaSite" id="nRc.2.0.1.t17011-RA"/>
    </source>
</evidence>
<dbReference type="PANTHER" id="PTHR10188">
    <property type="entry name" value="L-ASPARAGINASE"/>
    <property type="match status" value="1"/>
</dbReference>
<feature type="site" description="Cleavage; by autolysis" evidence="3">
    <location>
        <begin position="73"/>
        <end position="74"/>
    </location>
</feature>
<dbReference type="Pfam" id="PF01112">
    <property type="entry name" value="Asparaginase_2"/>
    <property type="match status" value="1"/>
</dbReference>
<evidence type="ECO:0000256" key="1">
    <source>
        <dbReference type="ARBA" id="ARBA00010872"/>
    </source>
</evidence>
<sequence length="261" mass="28650">HAEGLLYESPLVFPLSICGDGAKKLALKYDIGIVEEKSLITRASFNRYKKCLKKMNGSKPGEEIAGRDIMASDTVGCLVVNSSGSTVAACSSGGILFKKPGRLGPAAFYGCACWAEDADDLSITITVSGCGETLIKTHFARSCAEFIFQKLREDENSCLMDIVQNFFKIRYLESRLLNEFDTCRKTAGFIVVVCQKCKTNVETENNISDLLIELAYVHNSEEMVIGYGLRRKNGETKLQSFSSKSENGKVDLSLNDVGFEV</sequence>
<dbReference type="Gene3D" id="3.60.20.30">
    <property type="entry name" value="(Glycosyl)asparaginase"/>
    <property type="match status" value="1"/>
</dbReference>
<dbReference type="GO" id="GO:0051604">
    <property type="term" value="P:protein maturation"/>
    <property type="evidence" value="ECO:0007669"/>
    <property type="project" value="TreeGrafter"/>
</dbReference>
<keyword evidence="4" id="KW-1185">Reference proteome</keyword>
<evidence type="ECO:0000313" key="4">
    <source>
        <dbReference type="Proteomes" id="UP000887565"/>
    </source>
</evidence>
<protein>
    <submittedName>
        <fullName evidence="5">Threonine aspartase</fullName>
    </submittedName>
</protein>
<dbReference type="AlphaFoldDB" id="A0A915IT66"/>
<dbReference type="WBParaSite" id="nRc.2.0.1.t17011-RA">
    <property type="protein sequence ID" value="nRc.2.0.1.t17011-RA"/>
    <property type="gene ID" value="nRc.2.0.1.g17011"/>
</dbReference>
<name>A0A915IT66_ROMCU</name>
<proteinExistence type="inferred from homology"/>
<evidence type="ECO:0000256" key="2">
    <source>
        <dbReference type="PIRSR" id="PIRSR600246-1"/>
    </source>
</evidence>
<comment type="similarity">
    <text evidence="1">Belongs to the Ntn-hydrolase family.</text>
</comment>
<organism evidence="4 5">
    <name type="scientific">Romanomermis culicivorax</name>
    <name type="common">Nematode worm</name>
    <dbReference type="NCBI Taxonomy" id="13658"/>
    <lineage>
        <taxon>Eukaryota</taxon>
        <taxon>Metazoa</taxon>
        <taxon>Ecdysozoa</taxon>
        <taxon>Nematoda</taxon>
        <taxon>Enoplea</taxon>
        <taxon>Dorylaimia</taxon>
        <taxon>Mermithida</taxon>
        <taxon>Mermithoidea</taxon>
        <taxon>Mermithidae</taxon>
        <taxon>Romanomermis</taxon>
    </lineage>
</organism>
<dbReference type="PANTHER" id="PTHR10188:SF8">
    <property type="entry name" value="THREONINE ASPARTASE 1"/>
    <property type="match status" value="1"/>
</dbReference>